<protein>
    <recommendedName>
        <fullName evidence="3">Secreted protein</fullName>
    </recommendedName>
</protein>
<dbReference type="AlphaFoldDB" id="A0AB72VAQ3"/>
<accession>A0AB72VAQ3</accession>
<organism evidence="2">
    <name type="scientific">Corynebacterium glutamicum (strain R)</name>
    <dbReference type="NCBI Taxonomy" id="340322"/>
    <lineage>
        <taxon>Bacteria</taxon>
        <taxon>Bacillati</taxon>
        <taxon>Actinomycetota</taxon>
        <taxon>Actinomycetes</taxon>
        <taxon>Mycobacteriales</taxon>
        <taxon>Corynebacteriaceae</taxon>
        <taxon>Corynebacterium</taxon>
    </lineage>
</organism>
<reference evidence="2" key="1">
    <citation type="journal article" date="2007" name="Microbiology">
        <title>Comparative analysis of the Corynebacterium glutamicum group and complete genome sequence of strain R.</title>
        <authorList>
            <person name="Yukawa H."/>
            <person name="Omumasaba C.A."/>
            <person name="Nonaka H."/>
            <person name="Kos P."/>
            <person name="Okai N."/>
            <person name="Suzuki N."/>
            <person name="Suda M."/>
            <person name="Tsuge Y."/>
            <person name="Watanabe J."/>
            <person name="Ikeda Y."/>
            <person name="Vertes A.A."/>
            <person name="Inui M."/>
        </authorList>
    </citation>
    <scope>NUCLEOTIDE SEQUENCE</scope>
    <source>
        <strain evidence="2">R</strain>
    </source>
</reference>
<sequence length="106" mass="12569">MLLKVWLLHWLLVLLLNWLRSLDLVGRNLLLLRLLLLFWGIAVLVHFFDFRLEDAHGTADGTSCIRQLLRAEQHDDQQDNDSNFPWSESGHVVYSKFTLNKLVHYW</sequence>
<dbReference type="EMBL" id="AP009044">
    <property type="protein sequence ID" value="BAF54543.1"/>
    <property type="molecule type" value="Genomic_DNA"/>
</dbReference>
<keyword evidence="1" id="KW-1133">Transmembrane helix</keyword>
<evidence type="ECO:0008006" key="3">
    <source>
        <dbReference type="Google" id="ProtNLM"/>
    </source>
</evidence>
<evidence type="ECO:0000256" key="1">
    <source>
        <dbReference type="SAM" id="Phobius"/>
    </source>
</evidence>
<keyword evidence="1" id="KW-0472">Membrane</keyword>
<keyword evidence="1" id="KW-0812">Transmembrane</keyword>
<name>A0AB72VAQ3_CORGB</name>
<evidence type="ECO:0000313" key="2">
    <source>
        <dbReference type="EMBL" id="BAF54543.1"/>
    </source>
</evidence>
<dbReference type="KEGG" id="cgt:cgR_1551"/>
<proteinExistence type="predicted"/>
<feature type="transmembrane region" description="Helical" evidence="1">
    <location>
        <begin position="31"/>
        <end position="48"/>
    </location>
</feature>
<dbReference type="Proteomes" id="UP000006698">
    <property type="component" value="Chromosome"/>
</dbReference>
<gene>
    <name evidence="2" type="ordered locus">cgR_1551</name>
</gene>